<dbReference type="PROSITE" id="PS00893">
    <property type="entry name" value="NUDIX_BOX"/>
    <property type="match status" value="1"/>
</dbReference>
<dbReference type="EMBL" id="LHPJ01000035">
    <property type="protein sequence ID" value="KOO01836.1"/>
    <property type="molecule type" value="Genomic_DNA"/>
</dbReference>
<name>A0A0M0HII2_VIBNE</name>
<reference evidence="5" key="1">
    <citation type="submission" date="2015-08" db="EMBL/GenBank/DDBJ databases">
        <title>Vibrio galatheae sp. nov., a novel member of the Vibrionaceae family isolated from the Solomon Islands.</title>
        <authorList>
            <person name="Giubergia S."/>
            <person name="Machado H."/>
            <person name="Mateiu R.V."/>
            <person name="Gram L."/>
        </authorList>
    </citation>
    <scope>NUCLEOTIDE SEQUENCE [LARGE SCALE GENOMIC DNA]</scope>
    <source>
        <strain evidence="5">DSM 19584</strain>
    </source>
</reference>
<comment type="cofactor">
    <cofactor evidence="1">
        <name>Mg(2+)</name>
        <dbReference type="ChEBI" id="CHEBI:18420"/>
    </cofactor>
</comment>
<comment type="caution">
    <text evidence="4">The sequence shown here is derived from an EMBL/GenBank/DDBJ whole genome shotgun (WGS) entry which is preliminary data.</text>
</comment>
<gene>
    <name evidence="4" type="ORF">AKJ17_18450</name>
</gene>
<dbReference type="Gene3D" id="3.90.79.10">
    <property type="entry name" value="Nucleoside Triphosphate Pyrophosphohydrolase"/>
    <property type="match status" value="1"/>
</dbReference>
<dbReference type="CDD" id="cd03424">
    <property type="entry name" value="NUDIX_ADPRase_Nudt5_UGPPase_Nudt14"/>
    <property type="match status" value="1"/>
</dbReference>
<dbReference type="InterPro" id="IPR015797">
    <property type="entry name" value="NUDIX_hydrolase-like_dom_sf"/>
</dbReference>
<protein>
    <recommendedName>
        <fullName evidence="3">Nudix hydrolase domain-containing protein</fullName>
    </recommendedName>
</protein>
<organism evidence="4 5">
    <name type="scientific">Vibrio nereis</name>
    <dbReference type="NCBI Taxonomy" id="693"/>
    <lineage>
        <taxon>Bacteria</taxon>
        <taxon>Pseudomonadati</taxon>
        <taxon>Pseudomonadota</taxon>
        <taxon>Gammaproteobacteria</taxon>
        <taxon>Vibrionales</taxon>
        <taxon>Vibrionaceae</taxon>
        <taxon>Vibrio</taxon>
    </lineage>
</organism>
<dbReference type="STRING" id="693.AKJ17_18450"/>
<proteinExistence type="predicted"/>
<dbReference type="Pfam" id="PF00293">
    <property type="entry name" value="NUDIX"/>
    <property type="match status" value="1"/>
</dbReference>
<feature type="domain" description="Nudix hydrolase" evidence="3">
    <location>
        <begin position="30"/>
        <end position="124"/>
    </location>
</feature>
<evidence type="ECO:0000256" key="2">
    <source>
        <dbReference type="ARBA" id="ARBA00022801"/>
    </source>
</evidence>
<dbReference type="AlphaFoldDB" id="A0A0M0HII2"/>
<dbReference type="GO" id="GO:0016787">
    <property type="term" value="F:hydrolase activity"/>
    <property type="evidence" value="ECO:0007669"/>
    <property type="project" value="UniProtKB-KW"/>
</dbReference>
<keyword evidence="2" id="KW-0378">Hydrolase</keyword>
<sequence length="163" mass="18459">MEQYKNPWFSVIKDGEFHYIKENGSDNGAVVLVECEENYVFVLIRRAAHSFSEQIEAPRGYGEVNESSYNTAIREVLEETGYTIDINQLEKLGAIKPNSAILASMVDVFYARISQCQLTGKPEQEIEGLVKIPKITIREKIRDGVISDSFTLSAFALLWSKYP</sequence>
<keyword evidence="5" id="KW-1185">Reference proteome</keyword>
<evidence type="ECO:0000313" key="5">
    <source>
        <dbReference type="Proteomes" id="UP000037515"/>
    </source>
</evidence>
<dbReference type="RefSeq" id="WP_053397257.1">
    <property type="nucleotide sequence ID" value="NZ_LHPJ01000035.1"/>
</dbReference>
<evidence type="ECO:0000256" key="1">
    <source>
        <dbReference type="ARBA" id="ARBA00001946"/>
    </source>
</evidence>
<dbReference type="Proteomes" id="UP000037515">
    <property type="component" value="Unassembled WGS sequence"/>
</dbReference>
<dbReference type="InterPro" id="IPR020084">
    <property type="entry name" value="NUDIX_hydrolase_CS"/>
</dbReference>
<evidence type="ECO:0000259" key="3">
    <source>
        <dbReference type="Pfam" id="PF00293"/>
    </source>
</evidence>
<evidence type="ECO:0000313" key="4">
    <source>
        <dbReference type="EMBL" id="KOO01836.1"/>
    </source>
</evidence>
<dbReference type="PATRIC" id="fig|693.5.peg.3753"/>
<accession>A0A0M0HII2</accession>
<dbReference type="InterPro" id="IPR000086">
    <property type="entry name" value="NUDIX_hydrolase_dom"/>
</dbReference>
<dbReference type="SUPFAM" id="SSF55811">
    <property type="entry name" value="Nudix"/>
    <property type="match status" value="1"/>
</dbReference>
<dbReference type="OrthoDB" id="177518at2"/>